<evidence type="ECO:0000259" key="1">
    <source>
        <dbReference type="Pfam" id="PF03992"/>
    </source>
</evidence>
<dbReference type="InterPro" id="IPR007138">
    <property type="entry name" value="ABM_dom"/>
</dbReference>
<dbReference type="InterPro" id="IPR011008">
    <property type="entry name" value="Dimeric_a/b-barrel"/>
</dbReference>
<dbReference type="GO" id="GO:0004497">
    <property type="term" value="F:monooxygenase activity"/>
    <property type="evidence" value="ECO:0007669"/>
    <property type="project" value="UniProtKB-KW"/>
</dbReference>
<keyword evidence="2" id="KW-0503">Monooxygenase</keyword>
<organism evidence="2 3">
    <name type="scientific">Kiloniella laminariae</name>
    <dbReference type="NCBI Taxonomy" id="454162"/>
    <lineage>
        <taxon>Bacteria</taxon>
        <taxon>Pseudomonadati</taxon>
        <taxon>Pseudomonadota</taxon>
        <taxon>Alphaproteobacteria</taxon>
        <taxon>Rhodospirillales</taxon>
        <taxon>Kiloniellaceae</taxon>
        <taxon>Kiloniella</taxon>
    </lineage>
</organism>
<feature type="domain" description="ABM" evidence="1">
    <location>
        <begin position="8"/>
        <end position="65"/>
    </location>
</feature>
<evidence type="ECO:0000313" key="3">
    <source>
        <dbReference type="Proteomes" id="UP001069802"/>
    </source>
</evidence>
<comment type="caution">
    <text evidence="2">The sequence shown here is derived from an EMBL/GenBank/DDBJ whole genome shotgun (WGS) entry which is preliminary data.</text>
</comment>
<dbReference type="Proteomes" id="UP001069802">
    <property type="component" value="Unassembled WGS sequence"/>
</dbReference>
<dbReference type="RefSeq" id="WP_269421938.1">
    <property type="nucleotide sequence ID" value="NZ_JAPWGY010000001.1"/>
</dbReference>
<keyword evidence="3" id="KW-1185">Reference proteome</keyword>
<gene>
    <name evidence="2" type="ORF">O4H49_03050</name>
</gene>
<sequence length="96" mass="11062">MSVWACLSLKVKQGKFEKLLPFLEANVPNVRKFPGALNVSILHDDETDQFLVFEEWASRDDHQKYIEFISQNGVMTQLLAFMEGPPEVKYYAKVPV</sequence>
<dbReference type="EMBL" id="JAPWGY010000001">
    <property type="protein sequence ID" value="MCZ4279741.1"/>
    <property type="molecule type" value="Genomic_DNA"/>
</dbReference>
<dbReference type="Gene3D" id="3.30.70.100">
    <property type="match status" value="1"/>
</dbReference>
<dbReference type="SUPFAM" id="SSF54909">
    <property type="entry name" value="Dimeric alpha+beta barrel"/>
    <property type="match status" value="1"/>
</dbReference>
<name>A0ABT4LF66_9PROT</name>
<proteinExistence type="predicted"/>
<reference evidence="2" key="1">
    <citation type="submission" date="2022-12" db="EMBL/GenBank/DDBJ databases">
        <title>Bacterial isolates from different developmental stages of Nematostella vectensis.</title>
        <authorList>
            <person name="Fraune S."/>
        </authorList>
    </citation>
    <scope>NUCLEOTIDE SEQUENCE</scope>
    <source>
        <strain evidence="2">G21630-S1</strain>
    </source>
</reference>
<dbReference type="Pfam" id="PF03992">
    <property type="entry name" value="ABM"/>
    <property type="match status" value="1"/>
</dbReference>
<evidence type="ECO:0000313" key="2">
    <source>
        <dbReference type="EMBL" id="MCZ4279741.1"/>
    </source>
</evidence>
<protein>
    <submittedName>
        <fullName evidence="2">Antibiotic biosynthesis monooxygenase</fullName>
    </submittedName>
</protein>
<accession>A0ABT4LF66</accession>
<keyword evidence="2" id="KW-0560">Oxidoreductase</keyword>